<evidence type="ECO:0000313" key="3">
    <source>
        <dbReference type="EMBL" id="OJD30847.1"/>
    </source>
</evidence>
<reference evidence="3 4" key="1">
    <citation type="submission" date="2016-10" db="EMBL/GenBank/DDBJ databases">
        <title>Proteomics and genomics reveal pathogen-plant mechanisms compatible with a hemibiotrophic lifestyle of Diplodia corticola.</title>
        <authorList>
            <person name="Fernandes I."/>
            <person name="De Jonge R."/>
            <person name="Van De Peer Y."/>
            <person name="Devreese B."/>
            <person name="Alves A."/>
            <person name="Esteves A.C."/>
        </authorList>
    </citation>
    <scope>NUCLEOTIDE SEQUENCE [LARGE SCALE GENOMIC DNA]</scope>
    <source>
        <strain evidence="3 4">CBS 112549</strain>
    </source>
</reference>
<organism evidence="3 4">
    <name type="scientific">Diplodia corticola</name>
    <dbReference type="NCBI Taxonomy" id="236234"/>
    <lineage>
        <taxon>Eukaryota</taxon>
        <taxon>Fungi</taxon>
        <taxon>Dikarya</taxon>
        <taxon>Ascomycota</taxon>
        <taxon>Pezizomycotina</taxon>
        <taxon>Dothideomycetes</taxon>
        <taxon>Dothideomycetes incertae sedis</taxon>
        <taxon>Botryosphaeriales</taxon>
        <taxon>Botryosphaeriaceae</taxon>
        <taxon>Diplodia</taxon>
    </lineage>
</organism>
<keyword evidence="2" id="KW-1133">Transmembrane helix</keyword>
<evidence type="ECO:0000256" key="2">
    <source>
        <dbReference type="SAM" id="Phobius"/>
    </source>
</evidence>
<sequence length="170" mass="18237">MNPKRHRRASSILKPTKPIENERPPCVDVELVPRPATHTRLFTALYYVTVATMVAMVSVEIALLSNKDVGIGLVPFSYVGLIAVLANRLQWKTRGARAANVGFWMLLGIALTLKVAAAVIESDRAAEGGGEKSRTYPGDDGIVVVSVMAGSSFALAVLEFAGWTGLERTA</sequence>
<proteinExistence type="predicted"/>
<feature type="transmembrane region" description="Helical" evidence="2">
    <location>
        <begin position="141"/>
        <end position="166"/>
    </location>
</feature>
<dbReference type="RefSeq" id="XP_020127107.1">
    <property type="nucleotide sequence ID" value="XM_020277350.1"/>
</dbReference>
<keyword evidence="2" id="KW-0472">Membrane</keyword>
<feature type="transmembrane region" description="Helical" evidence="2">
    <location>
        <begin position="101"/>
        <end position="121"/>
    </location>
</feature>
<dbReference type="AlphaFoldDB" id="A0A1J9RQY5"/>
<dbReference type="EMBL" id="MNUE01000055">
    <property type="protein sequence ID" value="OJD30847.1"/>
    <property type="molecule type" value="Genomic_DNA"/>
</dbReference>
<dbReference type="Proteomes" id="UP000183809">
    <property type="component" value="Unassembled WGS sequence"/>
</dbReference>
<gene>
    <name evidence="3" type="ORF">BKCO1_5500057</name>
</gene>
<name>A0A1J9RQY5_9PEZI</name>
<evidence type="ECO:0000256" key="1">
    <source>
        <dbReference type="SAM" id="MobiDB-lite"/>
    </source>
</evidence>
<dbReference type="OrthoDB" id="5399848at2759"/>
<keyword evidence="2" id="KW-0812">Transmembrane</keyword>
<accession>A0A1J9RQY5</accession>
<comment type="caution">
    <text evidence="3">The sequence shown here is derived from an EMBL/GenBank/DDBJ whole genome shotgun (WGS) entry which is preliminary data.</text>
</comment>
<feature type="transmembrane region" description="Helical" evidence="2">
    <location>
        <begin position="44"/>
        <end position="63"/>
    </location>
</feature>
<feature type="transmembrane region" description="Helical" evidence="2">
    <location>
        <begin position="69"/>
        <end position="89"/>
    </location>
</feature>
<dbReference type="GeneID" id="31017611"/>
<feature type="region of interest" description="Disordered" evidence="1">
    <location>
        <begin position="1"/>
        <end position="20"/>
    </location>
</feature>
<protein>
    <submittedName>
        <fullName evidence="3">Tdt family transporter</fullName>
    </submittedName>
</protein>
<evidence type="ECO:0000313" key="4">
    <source>
        <dbReference type="Proteomes" id="UP000183809"/>
    </source>
</evidence>
<keyword evidence="4" id="KW-1185">Reference proteome</keyword>